<dbReference type="OrthoDB" id="9809583at2"/>
<comment type="similarity">
    <text evidence="1">Belongs to the glycosyl hydrolase 16 family.</text>
</comment>
<feature type="domain" description="GH16" evidence="4">
    <location>
        <begin position="27"/>
        <end position="312"/>
    </location>
</feature>
<gene>
    <name evidence="5" type="ORF">SAMN05661093_04360</name>
</gene>
<dbReference type="PROSITE" id="PS51762">
    <property type="entry name" value="GH16_2"/>
    <property type="match status" value="1"/>
</dbReference>
<sequence>MARHGRKVRAVALTGALIGSLLIHFDAAQAALPPPPAGWTQVWADDFTGGANTLPNENDWIIDTGHSYPGGPANWGTGEIQNYTRNTSNLAHDGAGNLRITPLRDGAGNWTSARIETRRADFKAPAGGVLRIEGRIQMPNVTGQAALGYWPAFWALGAPYRGNYWNWPSIGEYDVMENVNGINAVWGVLHCGVSPGGPCNETTGIGASRACPGASCQSAFHTYRFEWDRSISPNQLRWYVDGQQFHQVSQNQMDAGTWNNMTSHAGYFILLNVAMGGAFPNALAGGATPTGATVPGRPMLVDYVAVYTRGAGPPPTPPPTCGPLISRNRPVTASSIESPNQAAAFAVDGNTGTRWSSAHNEPNWLQIDLGSTQQITRVRLNWEVAYGRAYAIQLSTNGSTWTDAFTQSFGSGGVEDLNVSGSARYVRMNGISRATPYGFSLWEMEVFGACA</sequence>
<dbReference type="CDD" id="cd02182">
    <property type="entry name" value="GH16_Strep_laminarinase_like"/>
    <property type="match status" value="1"/>
</dbReference>
<dbReference type="PANTHER" id="PTHR10963:SF55">
    <property type="entry name" value="GLYCOSIDE HYDROLASE FAMILY 16 PROTEIN"/>
    <property type="match status" value="1"/>
</dbReference>
<proteinExistence type="inferred from homology"/>
<protein>
    <submittedName>
        <fullName evidence="5">Beta-glucanase, GH16 family</fullName>
    </submittedName>
</protein>
<feature type="domain" description="F5/8 type C" evidence="3">
    <location>
        <begin position="316"/>
        <end position="449"/>
    </location>
</feature>
<dbReference type="EMBL" id="FWXV01000003">
    <property type="protein sequence ID" value="SMD08862.1"/>
    <property type="molecule type" value="Genomic_DNA"/>
</dbReference>
<dbReference type="GO" id="GO:0005975">
    <property type="term" value="P:carbohydrate metabolic process"/>
    <property type="evidence" value="ECO:0007669"/>
    <property type="project" value="InterPro"/>
</dbReference>
<dbReference type="Pfam" id="PF00722">
    <property type="entry name" value="Glyco_hydro_16"/>
    <property type="match status" value="1"/>
</dbReference>
<dbReference type="AlphaFoldDB" id="A0A1W2EHE4"/>
<feature type="signal peptide" evidence="2">
    <location>
        <begin position="1"/>
        <end position="30"/>
    </location>
</feature>
<accession>A0A1W2EHE4</accession>
<dbReference type="SUPFAM" id="SSF49899">
    <property type="entry name" value="Concanavalin A-like lectins/glucanases"/>
    <property type="match status" value="1"/>
</dbReference>
<dbReference type="Gene3D" id="2.60.120.260">
    <property type="entry name" value="Galactose-binding domain-like"/>
    <property type="match status" value="1"/>
</dbReference>
<keyword evidence="2" id="KW-0732">Signal</keyword>
<dbReference type="InterPro" id="IPR000757">
    <property type="entry name" value="Beta-glucanase-like"/>
</dbReference>
<dbReference type="Pfam" id="PF22633">
    <property type="entry name" value="F5_F8_type_C_2"/>
    <property type="match status" value="1"/>
</dbReference>
<dbReference type="InterPro" id="IPR008979">
    <property type="entry name" value="Galactose-bd-like_sf"/>
</dbReference>
<evidence type="ECO:0000313" key="5">
    <source>
        <dbReference type="EMBL" id="SMD08862.1"/>
    </source>
</evidence>
<dbReference type="SUPFAM" id="SSF49785">
    <property type="entry name" value="Galactose-binding domain-like"/>
    <property type="match status" value="1"/>
</dbReference>
<dbReference type="InterPro" id="IPR050546">
    <property type="entry name" value="Glycosyl_Hydrlase_16"/>
</dbReference>
<evidence type="ECO:0000256" key="2">
    <source>
        <dbReference type="SAM" id="SignalP"/>
    </source>
</evidence>
<dbReference type="SMART" id="SM00231">
    <property type="entry name" value="FA58C"/>
    <property type="match status" value="1"/>
</dbReference>
<dbReference type="GO" id="GO:0004553">
    <property type="term" value="F:hydrolase activity, hydrolyzing O-glycosyl compounds"/>
    <property type="evidence" value="ECO:0007669"/>
    <property type="project" value="InterPro"/>
</dbReference>
<dbReference type="PROSITE" id="PS50022">
    <property type="entry name" value="FA58C_3"/>
    <property type="match status" value="1"/>
</dbReference>
<dbReference type="PANTHER" id="PTHR10963">
    <property type="entry name" value="GLYCOSYL HYDROLASE-RELATED"/>
    <property type="match status" value="1"/>
</dbReference>
<dbReference type="Proteomes" id="UP000192674">
    <property type="component" value="Unassembled WGS sequence"/>
</dbReference>
<reference evidence="5 6" key="1">
    <citation type="submission" date="2017-04" db="EMBL/GenBank/DDBJ databases">
        <authorList>
            <person name="Afonso C.L."/>
            <person name="Miller P.J."/>
            <person name="Scott M.A."/>
            <person name="Spackman E."/>
            <person name="Goraichik I."/>
            <person name="Dimitrov K.M."/>
            <person name="Suarez D.L."/>
            <person name="Swayne D.E."/>
        </authorList>
    </citation>
    <scope>NUCLEOTIDE SEQUENCE [LARGE SCALE GENOMIC DNA]</scope>
    <source>
        <strain evidence="5 6">DSM 43828</strain>
    </source>
</reference>
<evidence type="ECO:0000313" key="6">
    <source>
        <dbReference type="Proteomes" id="UP000192674"/>
    </source>
</evidence>
<dbReference type="RefSeq" id="WP_084428649.1">
    <property type="nucleotide sequence ID" value="NZ_FWXV01000003.1"/>
</dbReference>
<evidence type="ECO:0000259" key="4">
    <source>
        <dbReference type="PROSITE" id="PS51762"/>
    </source>
</evidence>
<dbReference type="InterPro" id="IPR013320">
    <property type="entry name" value="ConA-like_dom_sf"/>
</dbReference>
<keyword evidence="6" id="KW-1185">Reference proteome</keyword>
<name>A0A1W2EHE4_KIBAR</name>
<organism evidence="5 6">
    <name type="scientific">Kibdelosporangium aridum</name>
    <dbReference type="NCBI Taxonomy" id="2030"/>
    <lineage>
        <taxon>Bacteria</taxon>
        <taxon>Bacillati</taxon>
        <taxon>Actinomycetota</taxon>
        <taxon>Actinomycetes</taxon>
        <taxon>Pseudonocardiales</taxon>
        <taxon>Pseudonocardiaceae</taxon>
        <taxon>Kibdelosporangium</taxon>
    </lineage>
</organism>
<feature type="chain" id="PRO_5010720771" evidence="2">
    <location>
        <begin position="31"/>
        <end position="451"/>
    </location>
</feature>
<dbReference type="InterPro" id="IPR000421">
    <property type="entry name" value="FA58C"/>
</dbReference>
<dbReference type="Gene3D" id="2.60.120.200">
    <property type="match status" value="1"/>
</dbReference>
<evidence type="ECO:0000259" key="3">
    <source>
        <dbReference type="PROSITE" id="PS50022"/>
    </source>
</evidence>
<evidence type="ECO:0000256" key="1">
    <source>
        <dbReference type="ARBA" id="ARBA00006865"/>
    </source>
</evidence>